<evidence type="ECO:0000313" key="2">
    <source>
        <dbReference type="EMBL" id="AAU37708.1"/>
    </source>
</evidence>
<dbReference type="Gene3D" id="3.30.360.10">
    <property type="entry name" value="Dihydrodipicolinate Reductase, domain 2"/>
    <property type="match status" value="1"/>
</dbReference>
<dbReference type="NCBIfam" id="NF005368">
    <property type="entry name" value="PRK06901.1"/>
    <property type="match status" value="1"/>
</dbReference>
<protein>
    <submittedName>
        <fullName evidence="2">Asd protein</fullName>
    </submittedName>
</protein>
<dbReference type="PIRSF" id="PIRSF000148">
    <property type="entry name" value="ASA_dh"/>
    <property type="match status" value="1"/>
</dbReference>
<dbReference type="PANTHER" id="PTHR46278">
    <property type="entry name" value="DEHYDROGENASE, PUTATIVE-RELATED"/>
    <property type="match status" value="1"/>
</dbReference>
<dbReference type="InterPro" id="IPR036291">
    <property type="entry name" value="NAD(P)-bd_dom_sf"/>
</dbReference>
<accession>Q65TK2</accession>
<dbReference type="Gene3D" id="3.40.50.720">
    <property type="entry name" value="NAD(P)-binding Rossmann-like Domain"/>
    <property type="match status" value="1"/>
</dbReference>
<evidence type="ECO:0000256" key="1">
    <source>
        <dbReference type="ARBA" id="ARBA00010584"/>
    </source>
</evidence>
<dbReference type="SUPFAM" id="SSF55347">
    <property type="entry name" value="Glyceraldehyde-3-phosphate dehydrogenase-like, C-terminal domain"/>
    <property type="match status" value="1"/>
</dbReference>
<organism evidence="2 3">
    <name type="scientific">Mannheimia succiniciproducens (strain KCTC 0769BP / MBEL55E)</name>
    <dbReference type="NCBI Taxonomy" id="221988"/>
    <lineage>
        <taxon>Bacteria</taxon>
        <taxon>Pseudomonadati</taxon>
        <taxon>Pseudomonadota</taxon>
        <taxon>Gammaproteobacteria</taxon>
        <taxon>Pasteurellales</taxon>
        <taxon>Pasteurellaceae</taxon>
        <taxon>Basfia</taxon>
    </lineage>
</organism>
<proteinExistence type="inferred from homology"/>
<dbReference type="EMBL" id="AE016827">
    <property type="protein sequence ID" value="AAU37708.1"/>
    <property type="molecule type" value="Genomic_DNA"/>
</dbReference>
<sequence>MAILFLLFHDFLPPYFLLQLKICRIERLFIAERIMSTSLNIAIAANFDLCEKIASYLEESLLEVEKLSIVEIYPFSEEQGIRFNGKAVAQLPVDEVEWSDFNYLFFAGDLAHIPLLAKASEAGCLTIEMNGVCSALADVPVVIPGVNEEQLRDLRQRNIVSLPDAQVTQFALSVRSLLNNASNAQIVVSSLLPASYYDADGVHKLVGQTAKLLNGIPPDEEEMRFAFDVFPAKSLNLNAQLQRVFPQLENVVFHQIHVPVFYGLAQMVTVKAEFEPEQDSILAEWSTNDLIRYHQDKVMTPVLNGEAENNEDEVHLQISALESVEGGIQYWLVADNQRFSQAFLAVKLLESIYRQGY</sequence>
<dbReference type="SUPFAM" id="SSF51735">
    <property type="entry name" value="NAD(P)-binding Rossmann-fold domains"/>
    <property type="match status" value="1"/>
</dbReference>
<reference evidence="2 3" key="1">
    <citation type="journal article" date="2004" name="Nat. Biotechnol.">
        <title>The genome sequence of the capnophilic rumen bacterium Mannheimia succiniciproducens.</title>
        <authorList>
            <person name="Hong S.H."/>
            <person name="Kim J.S."/>
            <person name="Lee S.Y."/>
            <person name="In Y.H."/>
            <person name="Choi S.S."/>
            <person name="Rih J.-K."/>
            <person name="Kim C.H."/>
            <person name="Jeong H."/>
            <person name="Hur C.G."/>
            <person name="Kim J.J."/>
        </authorList>
    </citation>
    <scope>NUCLEOTIDE SEQUENCE [LARGE SCALE GENOMIC DNA]</scope>
    <source>
        <strain evidence="3">KCTC 0769BP / MBEL55E</strain>
    </source>
</reference>
<dbReference type="HOGENOM" id="CLU_049966_2_1_6"/>
<evidence type="ECO:0000313" key="3">
    <source>
        <dbReference type="Proteomes" id="UP000000607"/>
    </source>
</evidence>
<dbReference type="eggNOG" id="COG0136">
    <property type="taxonomic scope" value="Bacteria"/>
</dbReference>
<dbReference type="Proteomes" id="UP000000607">
    <property type="component" value="Chromosome"/>
</dbReference>
<gene>
    <name evidence="2" type="primary">asd</name>
    <name evidence="2" type="ordered locus">MS1101</name>
</gene>
<name>Q65TK2_MANSM</name>
<dbReference type="CDD" id="cd17894">
    <property type="entry name" value="ASADH_USG1_N"/>
    <property type="match status" value="1"/>
</dbReference>
<dbReference type="KEGG" id="msu:MS1101"/>
<dbReference type="AlphaFoldDB" id="Q65TK2"/>
<dbReference type="PANTHER" id="PTHR46278:SF2">
    <property type="entry name" value="ASPARTATE-SEMIALDEHYDE DEHYDROGENASE"/>
    <property type="match status" value="1"/>
</dbReference>
<comment type="similarity">
    <text evidence="1">Belongs to the aspartate-semialdehyde dehydrogenase family.</text>
</comment>
<keyword evidence="3" id="KW-1185">Reference proteome</keyword>
<dbReference type="STRING" id="221988.MS1101"/>